<dbReference type="AlphaFoldDB" id="A0A918Y7Q5"/>
<dbReference type="RefSeq" id="WP_190179813.1">
    <property type="nucleotide sequence ID" value="NZ_BMVF01000013.1"/>
</dbReference>
<reference evidence="1" key="2">
    <citation type="submission" date="2020-09" db="EMBL/GenBank/DDBJ databases">
        <authorList>
            <person name="Sun Q."/>
            <person name="Ohkuma M."/>
        </authorList>
    </citation>
    <scope>NUCLEOTIDE SEQUENCE</scope>
    <source>
        <strain evidence="1">JCM 4654</strain>
    </source>
</reference>
<reference evidence="1" key="1">
    <citation type="journal article" date="2014" name="Int. J. Syst. Evol. Microbiol.">
        <title>Complete genome sequence of Corynebacterium casei LMG S-19264T (=DSM 44701T), isolated from a smear-ripened cheese.</title>
        <authorList>
            <consortium name="US DOE Joint Genome Institute (JGI-PGF)"/>
            <person name="Walter F."/>
            <person name="Albersmeier A."/>
            <person name="Kalinowski J."/>
            <person name="Ruckert C."/>
        </authorList>
    </citation>
    <scope>NUCLEOTIDE SEQUENCE</scope>
    <source>
        <strain evidence="1">JCM 4654</strain>
    </source>
</reference>
<organism evidence="1 2">
    <name type="scientific">Streptomyces naganishii JCM 4654</name>
    <dbReference type="NCBI Taxonomy" id="1306179"/>
    <lineage>
        <taxon>Bacteria</taxon>
        <taxon>Bacillati</taxon>
        <taxon>Actinomycetota</taxon>
        <taxon>Actinomycetes</taxon>
        <taxon>Kitasatosporales</taxon>
        <taxon>Streptomycetaceae</taxon>
        <taxon>Streptomyces</taxon>
    </lineage>
</organism>
<protein>
    <submittedName>
        <fullName evidence="1">Uncharacterized protein</fullName>
    </submittedName>
</protein>
<dbReference type="EMBL" id="BMVF01000013">
    <property type="protein sequence ID" value="GHD92769.1"/>
    <property type="molecule type" value="Genomic_DNA"/>
</dbReference>
<accession>A0A918Y7Q5</accession>
<name>A0A918Y7Q5_9ACTN</name>
<evidence type="ECO:0000313" key="2">
    <source>
        <dbReference type="Proteomes" id="UP000608955"/>
    </source>
</evidence>
<sequence>MVLFDIDPERAGQGAGELAEAAEVHARAPLVEVTNQHVPDRRGLDPVLGDQFLGRELAQPDGGAQTLVCVENADVAQQVPGSVQTALVPVIAADVPGTEFHHLVRGDLVEFLARVEHDLGQGGEDFRDLASGHCPGRGRLLLRG</sequence>
<dbReference type="Proteomes" id="UP000608955">
    <property type="component" value="Unassembled WGS sequence"/>
</dbReference>
<comment type="caution">
    <text evidence="1">The sequence shown here is derived from an EMBL/GenBank/DDBJ whole genome shotgun (WGS) entry which is preliminary data.</text>
</comment>
<keyword evidence="2" id="KW-1185">Reference proteome</keyword>
<proteinExistence type="predicted"/>
<evidence type="ECO:0000313" key="1">
    <source>
        <dbReference type="EMBL" id="GHD92769.1"/>
    </source>
</evidence>
<gene>
    <name evidence="1" type="ORF">GCM10010508_46910</name>
</gene>